<dbReference type="InterPro" id="IPR011075">
    <property type="entry name" value="TetR_C"/>
</dbReference>
<dbReference type="Gene3D" id="1.10.357.10">
    <property type="entry name" value="Tetracycline Repressor, domain 2"/>
    <property type="match status" value="1"/>
</dbReference>
<dbReference type="InterPro" id="IPR001647">
    <property type="entry name" value="HTH_TetR"/>
</dbReference>
<evidence type="ECO:0000256" key="1">
    <source>
        <dbReference type="ARBA" id="ARBA00023015"/>
    </source>
</evidence>
<protein>
    <recommendedName>
        <fullName evidence="5">HTH tetR-type domain-containing protein</fullName>
    </recommendedName>
</protein>
<dbReference type="AlphaFoldDB" id="A0A1X0YCS7"/>
<dbReference type="Pfam" id="PF16925">
    <property type="entry name" value="TetR_C_13"/>
    <property type="match status" value="1"/>
</dbReference>
<dbReference type="PROSITE" id="PS50977">
    <property type="entry name" value="HTH_TETR_2"/>
    <property type="match status" value="1"/>
</dbReference>
<dbReference type="PANTHER" id="PTHR47506">
    <property type="entry name" value="TRANSCRIPTIONAL REGULATORY PROTEIN"/>
    <property type="match status" value="1"/>
</dbReference>
<keyword evidence="3" id="KW-0804">Transcription</keyword>
<dbReference type="InterPro" id="IPR036271">
    <property type="entry name" value="Tet_transcr_reg_TetR-rel_C_sf"/>
</dbReference>
<keyword evidence="7" id="KW-1185">Reference proteome</keyword>
<reference evidence="6 7" key="1">
    <citation type="submission" date="2017-03" db="EMBL/GenBank/DDBJ databases">
        <title>Genome sequence of Geothermobacter sp. EPR-M, Deep-Sea Iron Reducer.</title>
        <authorList>
            <person name="Tully B."/>
            <person name="Savalia P."/>
            <person name="Abuyen K."/>
            <person name="Baughan C."/>
            <person name="Romero E."/>
            <person name="Ronkowski C."/>
            <person name="Torres B."/>
            <person name="Tremblay J."/>
            <person name="Trujillo A."/>
            <person name="Tyler M."/>
            <person name="Perez-Rodriguez I."/>
            <person name="Amend J."/>
        </authorList>
    </citation>
    <scope>NUCLEOTIDE SEQUENCE [LARGE SCALE GENOMIC DNA]</scope>
    <source>
        <strain evidence="6 7">EPR-M</strain>
    </source>
</reference>
<keyword evidence="1" id="KW-0805">Transcription regulation</keyword>
<dbReference type="Proteomes" id="UP000193136">
    <property type="component" value="Unassembled WGS sequence"/>
</dbReference>
<evidence type="ECO:0000259" key="5">
    <source>
        <dbReference type="PROSITE" id="PS50977"/>
    </source>
</evidence>
<evidence type="ECO:0000256" key="2">
    <source>
        <dbReference type="ARBA" id="ARBA00023125"/>
    </source>
</evidence>
<dbReference type="SUPFAM" id="SSF46689">
    <property type="entry name" value="Homeodomain-like"/>
    <property type="match status" value="1"/>
</dbReference>
<proteinExistence type="predicted"/>
<sequence>MTSVPIGPHYEFMATGRPKEFDYDQALKAAMKQFWSVGFTATSLQDLLRVMGLSKSSFYQTFGSKHELFLRCLELYQSRLIQRLKGQMAGEWSGIGFIRNLFSEVILEASRPEKYGCLLVNTAGEFAQRDTEIAQLVSRGLEKLRQLFLRAIRQAQSQGDVESEKDAELLARYLVTTICGIRSMIKGGTEKKDLEMVVKIALGVLG</sequence>
<dbReference type="STRING" id="1969733.B5V00_02795"/>
<dbReference type="GO" id="GO:0003677">
    <property type="term" value="F:DNA binding"/>
    <property type="evidence" value="ECO:0007669"/>
    <property type="project" value="UniProtKB-UniRule"/>
</dbReference>
<evidence type="ECO:0000313" key="7">
    <source>
        <dbReference type="Proteomes" id="UP000193136"/>
    </source>
</evidence>
<gene>
    <name evidence="6" type="ORF">B5V00_02795</name>
</gene>
<dbReference type="InterPro" id="IPR009057">
    <property type="entry name" value="Homeodomain-like_sf"/>
</dbReference>
<dbReference type="SUPFAM" id="SSF48498">
    <property type="entry name" value="Tetracyclin repressor-like, C-terminal domain"/>
    <property type="match status" value="1"/>
</dbReference>
<comment type="caution">
    <text evidence="6">The sequence shown here is derived from an EMBL/GenBank/DDBJ whole genome shotgun (WGS) entry which is preliminary data.</text>
</comment>
<name>A0A1X0YCS7_9BACT</name>
<accession>A0A1X0YCS7</accession>
<feature type="domain" description="HTH tetR-type" evidence="5">
    <location>
        <begin position="20"/>
        <end position="80"/>
    </location>
</feature>
<evidence type="ECO:0000256" key="3">
    <source>
        <dbReference type="ARBA" id="ARBA00023163"/>
    </source>
</evidence>
<evidence type="ECO:0000313" key="6">
    <source>
        <dbReference type="EMBL" id="ORJ62995.1"/>
    </source>
</evidence>
<organism evidence="6 7">
    <name type="scientific">Geothermobacter hydrogeniphilus</name>
    <dbReference type="NCBI Taxonomy" id="1969733"/>
    <lineage>
        <taxon>Bacteria</taxon>
        <taxon>Pseudomonadati</taxon>
        <taxon>Thermodesulfobacteriota</taxon>
        <taxon>Desulfuromonadia</taxon>
        <taxon>Desulfuromonadales</taxon>
        <taxon>Geothermobacteraceae</taxon>
        <taxon>Geothermobacter</taxon>
    </lineage>
</organism>
<feature type="DNA-binding region" description="H-T-H motif" evidence="4">
    <location>
        <begin position="43"/>
        <end position="62"/>
    </location>
</feature>
<dbReference type="EMBL" id="NAAD01000002">
    <property type="protein sequence ID" value="ORJ62995.1"/>
    <property type="molecule type" value="Genomic_DNA"/>
</dbReference>
<dbReference type="OrthoDB" id="270177at2"/>
<dbReference type="Pfam" id="PF00440">
    <property type="entry name" value="TetR_N"/>
    <property type="match status" value="1"/>
</dbReference>
<dbReference type="Gene3D" id="1.10.10.60">
    <property type="entry name" value="Homeodomain-like"/>
    <property type="match status" value="1"/>
</dbReference>
<evidence type="ECO:0000256" key="4">
    <source>
        <dbReference type="PROSITE-ProRule" id="PRU00335"/>
    </source>
</evidence>
<dbReference type="PANTHER" id="PTHR47506:SF10">
    <property type="entry name" value="TRANSCRIPTIONAL REGULATORY PROTEIN"/>
    <property type="match status" value="1"/>
</dbReference>
<keyword evidence="2 4" id="KW-0238">DNA-binding</keyword>